<accession>A6K7V0</accession>
<evidence type="ECO:0000313" key="2">
    <source>
        <dbReference type="EMBL" id="EDL76644.1"/>
    </source>
</evidence>
<protein>
    <submittedName>
        <fullName evidence="2">RCG59322</fullName>
    </submittedName>
</protein>
<sequence>MRFRSRSSKSRTRQSASKLLSYGSAAGLAD</sequence>
<gene>
    <name evidence="2" type="ORF">rCG_59322</name>
</gene>
<proteinExistence type="predicted"/>
<organism evidence="2 3">
    <name type="scientific">Rattus norvegicus</name>
    <name type="common">Rat</name>
    <dbReference type="NCBI Taxonomy" id="10116"/>
    <lineage>
        <taxon>Eukaryota</taxon>
        <taxon>Metazoa</taxon>
        <taxon>Chordata</taxon>
        <taxon>Craniata</taxon>
        <taxon>Vertebrata</taxon>
        <taxon>Euteleostomi</taxon>
        <taxon>Mammalia</taxon>
        <taxon>Eutheria</taxon>
        <taxon>Euarchontoglires</taxon>
        <taxon>Glires</taxon>
        <taxon>Rodentia</taxon>
        <taxon>Myomorpha</taxon>
        <taxon>Muroidea</taxon>
        <taxon>Muridae</taxon>
        <taxon>Murinae</taxon>
        <taxon>Rattus</taxon>
    </lineage>
</organism>
<name>A6K7V0_RAT</name>
<evidence type="ECO:0000313" key="3">
    <source>
        <dbReference type="Proteomes" id="UP000234681"/>
    </source>
</evidence>
<evidence type="ECO:0000256" key="1">
    <source>
        <dbReference type="SAM" id="MobiDB-lite"/>
    </source>
</evidence>
<reference evidence="3" key="1">
    <citation type="submission" date="2005-09" db="EMBL/GenBank/DDBJ databases">
        <authorList>
            <person name="Mural R.J."/>
            <person name="Li P.W."/>
            <person name="Adams M.D."/>
            <person name="Amanatides P.G."/>
            <person name="Baden-Tillson H."/>
            <person name="Barnstead M."/>
            <person name="Chin S.H."/>
            <person name="Dew I."/>
            <person name="Evans C.A."/>
            <person name="Ferriera S."/>
            <person name="Flanigan M."/>
            <person name="Fosler C."/>
            <person name="Glodek A."/>
            <person name="Gu Z."/>
            <person name="Holt R.A."/>
            <person name="Jennings D."/>
            <person name="Kraft C.L."/>
            <person name="Lu F."/>
            <person name="Nguyen T."/>
            <person name="Nusskern D.R."/>
            <person name="Pfannkoch C.M."/>
            <person name="Sitter C."/>
            <person name="Sutton G.G."/>
            <person name="Venter J.C."/>
            <person name="Wang Z."/>
            <person name="Woodage T."/>
            <person name="Zheng X.H."/>
            <person name="Zhong F."/>
        </authorList>
    </citation>
    <scope>NUCLEOTIDE SEQUENCE [LARGE SCALE GENOMIC DNA]</scope>
    <source>
        <strain>BN</strain>
        <strain evidence="3">Sprague-Dawley</strain>
    </source>
</reference>
<dbReference type="EMBL" id="CH474027">
    <property type="protein sequence ID" value="EDL76644.1"/>
    <property type="molecule type" value="Genomic_DNA"/>
</dbReference>
<dbReference type="AlphaFoldDB" id="A6K7V0"/>
<feature type="region of interest" description="Disordered" evidence="1">
    <location>
        <begin position="1"/>
        <end position="30"/>
    </location>
</feature>
<feature type="compositionally biased region" description="Basic residues" evidence="1">
    <location>
        <begin position="1"/>
        <end position="12"/>
    </location>
</feature>
<dbReference type="Proteomes" id="UP000234681">
    <property type="component" value="Chromosome 7"/>
</dbReference>